<dbReference type="GO" id="GO:0005739">
    <property type="term" value="C:mitochondrion"/>
    <property type="evidence" value="ECO:0007669"/>
    <property type="project" value="TreeGrafter"/>
</dbReference>
<evidence type="ECO:0000313" key="8">
    <source>
        <dbReference type="EMBL" id="CAD5219688.1"/>
    </source>
</evidence>
<evidence type="ECO:0000256" key="5">
    <source>
        <dbReference type="ARBA" id="ARBA00023136"/>
    </source>
</evidence>
<dbReference type="EMBL" id="CAJFDH010000004">
    <property type="protein sequence ID" value="CAD5219688.1"/>
    <property type="molecule type" value="Genomic_DNA"/>
</dbReference>
<evidence type="ECO:0000313" key="9">
    <source>
        <dbReference type="Proteomes" id="UP000614601"/>
    </source>
</evidence>
<feature type="transmembrane region" description="Helical" evidence="6">
    <location>
        <begin position="82"/>
        <end position="105"/>
    </location>
</feature>
<dbReference type="PANTHER" id="PTHR21377:SF1">
    <property type="entry name" value="PROTEIN FAM210A"/>
    <property type="match status" value="1"/>
</dbReference>
<organism evidence="8 9">
    <name type="scientific">Bursaphelenchus okinawaensis</name>
    <dbReference type="NCBI Taxonomy" id="465554"/>
    <lineage>
        <taxon>Eukaryota</taxon>
        <taxon>Metazoa</taxon>
        <taxon>Ecdysozoa</taxon>
        <taxon>Nematoda</taxon>
        <taxon>Chromadorea</taxon>
        <taxon>Rhabditida</taxon>
        <taxon>Tylenchina</taxon>
        <taxon>Tylenchomorpha</taxon>
        <taxon>Aphelenchoidea</taxon>
        <taxon>Aphelenchoididae</taxon>
        <taxon>Bursaphelenchus</taxon>
    </lineage>
</organism>
<evidence type="ECO:0000256" key="6">
    <source>
        <dbReference type="SAM" id="Phobius"/>
    </source>
</evidence>
<name>A0A811KSZ5_9BILA</name>
<evidence type="ECO:0000259" key="7">
    <source>
        <dbReference type="Pfam" id="PF06916"/>
    </source>
</evidence>
<proteinExistence type="predicted"/>
<gene>
    <name evidence="8" type="ORF">BOKJ2_LOCUS8569</name>
</gene>
<keyword evidence="9" id="KW-1185">Reference proteome</keyword>
<sequence length="215" mass="24349">MCAARGSALICLRTTSFTTRAMSGPKEVVKEAVRRRLLPNRRFRILMTEDERAAKLTAIQAAQQEVVPPGIFAKFKFYFKRYWYIAIPVYSATCVMWFCGLFVAVKSGIDVIQLLQTLHMPDSVIEKVKSIPETAGKLVITLLLYKLATPLRYVTGLVGIRVAFVLLRKMGLLRTAREVEFSVRTRYADLNRRRIQAAAQSMARIKNKKGKSNST</sequence>
<keyword evidence="3 6" id="KW-1133">Transmembrane helix</keyword>
<evidence type="ECO:0000256" key="2">
    <source>
        <dbReference type="ARBA" id="ARBA00022692"/>
    </source>
</evidence>
<feature type="transmembrane region" description="Helical" evidence="6">
    <location>
        <begin position="150"/>
        <end position="167"/>
    </location>
</feature>
<protein>
    <recommendedName>
        <fullName evidence="7">DUF1279 domain-containing protein</fullName>
    </recommendedName>
</protein>
<comment type="caution">
    <text evidence="8">The sequence shown here is derived from an EMBL/GenBank/DDBJ whole genome shotgun (WGS) entry which is preliminary data.</text>
</comment>
<dbReference type="InterPro" id="IPR045866">
    <property type="entry name" value="FAM210A/B-like"/>
</dbReference>
<keyword evidence="2 6" id="KW-0812">Transmembrane</keyword>
<dbReference type="Pfam" id="PF06916">
    <property type="entry name" value="FAM210A-B_dom"/>
    <property type="match status" value="1"/>
</dbReference>
<reference evidence="8" key="1">
    <citation type="submission" date="2020-09" db="EMBL/GenBank/DDBJ databases">
        <authorList>
            <person name="Kikuchi T."/>
        </authorList>
    </citation>
    <scope>NUCLEOTIDE SEQUENCE</scope>
    <source>
        <strain evidence="8">SH1</strain>
    </source>
</reference>
<dbReference type="GO" id="GO:0016020">
    <property type="term" value="C:membrane"/>
    <property type="evidence" value="ECO:0007669"/>
    <property type="project" value="UniProtKB-SubCell"/>
</dbReference>
<evidence type="ECO:0000256" key="4">
    <source>
        <dbReference type="ARBA" id="ARBA00023054"/>
    </source>
</evidence>
<feature type="domain" description="DUF1279" evidence="7">
    <location>
        <begin position="74"/>
        <end position="158"/>
    </location>
</feature>
<dbReference type="OrthoDB" id="5874039at2759"/>
<dbReference type="Proteomes" id="UP000783686">
    <property type="component" value="Unassembled WGS sequence"/>
</dbReference>
<keyword evidence="5 6" id="KW-0472">Membrane</keyword>
<evidence type="ECO:0000256" key="1">
    <source>
        <dbReference type="ARBA" id="ARBA00004167"/>
    </source>
</evidence>
<dbReference type="PANTHER" id="PTHR21377">
    <property type="entry name" value="PROTEIN FAM210B, MITOCHONDRIAL"/>
    <property type="match status" value="1"/>
</dbReference>
<dbReference type="AlphaFoldDB" id="A0A811KSZ5"/>
<keyword evidence="4" id="KW-0175">Coiled coil</keyword>
<evidence type="ECO:0000256" key="3">
    <source>
        <dbReference type="ARBA" id="ARBA00022989"/>
    </source>
</evidence>
<dbReference type="Proteomes" id="UP000614601">
    <property type="component" value="Unassembled WGS sequence"/>
</dbReference>
<accession>A0A811KSZ5</accession>
<dbReference type="InterPro" id="IPR009688">
    <property type="entry name" value="FAM210A/B-like_dom"/>
</dbReference>
<dbReference type="EMBL" id="CAJFCW020000004">
    <property type="protein sequence ID" value="CAG9112778.1"/>
    <property type="molecule type" value="Genomic_DNA"/>
</dbReference>
<comment type="subcellular location">
    <subcellularLocation>
        <location evidence="1">Membrane</location>
        <topology evidence="1">Single-pass membrane protein</topology>
    </subcellularLocation>
</comment>